<evidence type="ECO:0000256" key="1">
    <source>
        <dbReference type="ARBA" id="ARBA00022618"/>
    </source>
</evidence>
<feature type="region of interest" description="Disordered" evidence="3">
    <location>
        <begin position="39"/>
        <end position="59"/>
    </location>
</feature>
<dbReference type="InterPro" id="IPR011993">
    <property type="entry name" value="PH-like_dom_sf"/>
</dbReference>
<sequence>MYRRTVSTDSGVNIRTNPLNIRHLDGSDLVLSRNDIEAARNQSRPRPHPLAANEEVGGRLLTGQEQGIGRKNSSLSRPQSVIAPSSFVQKHSRSQTDALLESRLQAGGDDDEPPSPYLPLYTNFGVKPKPRPETMPPLAVDRDISELGDMLNDYTSLKEKIALDQDSGSADQSKVLPKVRKASGQSKTAGSRKASRDQQALPPVTQAPRVVSAGKRVPSAKEILALSPASHISLDSQPYDPYRIDVNLENSPNDLTSTLLQSYANLSLPTNMNAVHGGPNSSLQRRDTITSKTDKSIHVAASSSSPKEFARMRSVREHRGYENKAKDGKSRSPEIACMVISDDESQSSARKYSNPPSLVSISASTFAEDTQSVYSREGEASSPPGMDNDAASAASEPGARTPLSAGNSPNAEQGDDSRSPVDPTDRGRLFLQINGLKDVKLPLLADRKPKFQLTLDNGIQCVTTYPIDFNVATKNAKIDQEFELIVGHDLELLITLTGSMDPPKPVKVPSPQLVEQSRPMTPPSSPKKKSRFNIFSSPKKKKEKELSSGPSSPVKGSPKKASPVLAPAPPPKPENPWRKLVGKKGEFARSYIVESEIESEVFGRSQSFSIPCFAEWAGSGNVNDEPTIIARLEVTLMYVPKAFKEEELPPSLEAAVKAIQTTKSHTRNVSAQGYLSQQGGDCSYWRRRWFELDNGTLVACHEESKKVRHKIALSDAECVYDDREDRQLYDNLAFRMMMKEGKKDYMFLADSKEGKQSWIKALNMAIDAATGRDKSWIDLIHDRRTEESAEREKMKEYEVLKSNRNNSESSFVESC</sequence>
<feature type="region of interest" description="Disordered" evidence="3">
    <location>
        <begin position="370"/>
        <end position="426"/>
    </location>
</feature>
<feature type="region of interest" description="Disordered" evidence="3">
    <location>
        <begin position="498"/>
        <end position="579"/>
    </location>
</feature>
<name>A0A060T892_BLAAD</name>
<dbReference type="GO" id="GO:0097271">
    <property type="term" value="P:protein localization to bud neck"/>
    <property type="evidence" value="ECO:0007669"/>
    <property type="project" value="TreeGrafter"/>
</dbReference>
<dbReference type="Pfam" id="PF00169">
    <property type="entry name" value="PH"/>
    <property type="match status" value="1"/>
</dbReference>
<keyword evidence="1" id="KW-0132">Cell division</keyword>
<evidence type="ECO:0000259" key="4">
    <source>
        <dbReference type="PROSITE" id="PS50003"/>
    </source>
</evidence>
<dbReference type="GO" id="GO:0005525">
    <property type="term" value="F:GTP binding"/>
    <property type="evidence" value="ECO:0007669"/>
    <property type="project" value="TreeGrafter"/>
</dbReference>
<dbReference type="SUPFAM" id="SSF50729">
    <property type="entry name" value="PH domain-like"/>
    <property type="match status" value="1"/>
</dbReference>
<feature type="compositionally biased region" description="Low complexity" evidence="3">
    <location>
        <begin position="547"/>
        <end position="565"/>
    </location>
</feature>
<dbReference type="PANTHER" id="PTHR36100:SF1">
    <property type="entry name" value="BUD SITE SELECTION PROTEIN 4"/>
    <property type="match status" value="1"/>
</dbReference>
<dbReference type="EMBL" id="HG937693">
    <property type="protein sequence ID" value="CDP35406.1"/>
    <property type="molecule type" value="Genomic_DNA"/>
</dbReference>
<protein>
    <submittedName>
        <fullName evidence="5">ARAD1C34826p</fullName>
    </submittedName>
</protein>
<dbReference type="GO" id="GO:0000142">
    <property type="term" value="C:cellular bud neck contractile ring"/>
    <property type="evidence" value="ECO:0007669"/>
    <property type="project" value="TreeGrafter"/>
</dbReference>
<dbReference type="PANTHER" id="PTHR36100">
    <property type="entry name" value="BUD SITE SELECTION PROTEIN 4"/>
    <property type="match status" value="1"/>
</dbReference>
<keyword evidence="2" id="KW-0131">Cell cycle</keyword>
<dbReference type="InterPro" id="IPR052007">
    <property type="entry name" value="Bud4"/>
</dbReference>
<organism evidence="5">
    <name type="scientific">Blastobotrys adeninivorans</name>
    <name type="common">Yeast</name>
    <name type="synonym">Arxula adeninivorans</name>
    <dbReference type="NCBI Taxonomy" id="409370"/>
    <lineage>
        <taxon>Eukaryota</taxon>
        <taxon>Fungi</taxon>
        <taxon>Dikarya</taxon>
        <taxon>Ascomycota</taxon>
        <taxon>Saccharomycotina</taxon>
        <taxon>Dipodascomycetes</taxon>
        <taxon>Dipodascales</taxon>
        <taxon>Trichomonascaceae</taxon>
        <taxon>Blastobotrys</taxon>
    </lineage>
</organism>
<proteinExistence type="predicted"/>
<feature type="compositionally biased region" description="Basic and acidic residues" evidence="3">
    <location>
        <begin position="415"/>
        <end position="426"/>
    </location>
</feature>
<feature type="region of interest" description="Disordered" evidence="3">
    <location>
        <begin position="164"/>
        <end position="213"/>
    </location>
</feature>
<gene>
    <name evidence="5" type="ORF">GNLVRS02_ARAD1C34826g</name>
</gene>
<evidence type="ECO:0000256" key="2">
    <source>
        <dbReference type="ARBA" id="ARBA00023306"/>
    </source>
</evidence>
<feature type="region of interest" description="Disordered" evidence="3">
    <location>
        <begin position="105"/>
        <end position="137"/>
    </location>
</feature>
<evidence type="ECO:0000313" key="5">
    <source>
        <dbReference type="EMBL" id="CDP35406.1"/>
    </source>
</evidence>
<dbReference type="AlphaFoldDB" id="A0A060T892"/>
<feature type="compositionally biased region" description="Basic and acidic residues" evidence="3">
    <location>
        <begin position="308"/>
        <end position="332"/>
    </location>
</feature>
<dbReference type="Gene3D" id="2.30.29.30">
    <property type="entry name" value="Pleckstrin-homology domain (PH domain)/Phosphotyrosine-binding domain (PTB)"/>
    <property type="match status" value="1"/>
</dbReference>
<dbReference type="InterPro" id="IPR001849">
    <property type="entry name" value="PH_domain"/>
</dbReference>
<evidence type="ECO:0000256" key="3">
    <source>
        <dbReference type="SAM" id="MobiDB-lite"/>
    </source>
</evidence>
<reference evidence="5" key="1">
    <citation type="submission" date="2014-02" db="EMBL/GenBank/DDBJ databases">
        <authorList>
            <person name="Genoscope - CEA"/>
        </authorList>
    </citation>
    <scope>NUCLEOTIDE SEQUENCE</scope>
    <source>
        <strain evidence="5">LS3</strain>
    </source>
</reference>
<dbReference type="SMART" id="SM00233">
    <property type="entry name" value="PH"/>
    <property type="match status" value="1"/>
</dbReference>
<dbReference type="PROSITE" id="PS50003">
    <property type="entry name" value="PH_DOMAIN"/>
    <property type="match status" value="1"/>
</dbReference>
<feature type="domain" description="PH" evidence="4">
    <location>
        <begin position="668"/>
        <end position="767"/>
    </location>
</feature>
<dbReference type="GO" id="GO:0007120">
    <property type="term" value="P:axial cellular bud site selection"/>
    <property type="evidence" value="ECO:0007669"/>
    <property type="project" value="TreeGrafter"/>
</dbReference>
<reference evidence="5" key="2">
    <citation type="submission" date="2014-06" db="EMBL/GenBank/DDBJ databases">
        <title>The complete genome of Blastobotrys (Arxula) adeninivorans LS3 - a yeast of biotechnological interest.</title>
        <authorList>
            <person name="Kunze G."/>
            <person name="Gaillardin C."/>
            <person name="Czernicka M."/>
            <person name="Durrens P."/>
            <person name="Martin T."/>
            <person name="Boer E."/>
            <person name="Gabaldon T."/>
            <person name="Cruz J."/>
            <person name="Talla E."/>
            <person name="Marck C."/>
            <person name="Goffeau A."/>
            <person name="Barbe V."/>
            <person name="Baret P."/>
            <person name="Baronian K."/>
            <person name="Beier S."/>
            <person name="Bleykasten C."/>
            <person name="Bode R."/>
            <person name="Casaregola S."/>
            <person name="Despons L."/>
            <person name="Fairhead C."/>
            <person name="Giersberg M."/>
            <person name="Gierski P."/>
            <person name="Hahnel U."/>
            <person name="Hartmann A."/>
            <person name="Jankowska D."/>
            <person name="Jubin C."/>
            <person name="Jung P."/>
            <person name="Lafontaine I."/>
            <person name="Leh-Louis V."/>
            <person name="Lemaire M."/>
            <person name="Marcet-Houben M."/>
            <person name="Mascher M."/>
            <person name="Morel G."/>
            <person name="Richard G.-F."/>
            <person name="Riechen J."/>
            <person name="Sacerdot C."/>
            <person name="Sarkar A."/>
            <person name="Savel G."/>
            <person name="Schacherer J."/>
            <person name="Sherman D."/>
            <person name="Straub M.-L."/>
            <person name="Stein N."/>
            <person name="Thierry A."/>
            <person name="Trautwein-Schult A."/>
            <person name="Westhof E."/>
            <person name="Worch S."/>
            <person name="Dujon B."/>
            <person name="Souciet J.-L."/>
            <person name="Wincker P."/>
            <person name="Scholz U."/>
            <person name="Neuveglise N."/>
        </authorList>
    </citation>
    <scope>NUCLEOTIDE SEQUENCE</scope>
    <source>
        <strain evidence="5">LS3</strain>
    </source>
</reference>
<accession>A0A060T892</accession>
<feature type="region of interest" description="Disordered" evidence="3">
    <location>
        <begin position="291"/>
        <end position="334"/>
    </location>
</feature>